<dbReference type="GO" id="GO:0005730">
    <property type="term" value="C:nucleolus"/>
    <property type="evidence" value="ECO:0007669"/>
    <property type="project" value="TreeGrafter"/>
</dbReference>
<proteinExistence type="predicted"/>
<dbReference type="OMA" id="NIQRRMD"/>
<dbReference type="Proteomes" id="UP000018144">
    <property type="component" value="Unassembled WGS sequence"/>
</dbReference>
<dbReference type="GO" id="GO:0042274">
    <property type="term" value="P:ribosomal small subunit biogenesis"/>
    <property type="evidence" value="ECO:0007669"/>
    <property type="project" value="TreeGrafter"/>
</dbReference>
<evidence type="ECO:0000256" key="2">
    <source>
        <dbReference type="PROSITE-ProRule" id="PRU00176"/>
    </source>
</evidence>
<feature type="region of interest" description="Disordered" evidence="3">
    <location>
        <begin position="201"/>
        <end position="243"/>
    </location>
</feature>
<keyword evidence="6" id="KW-1185">Reference proteome</keyword>
<dbReference type="Pfam" id="PF00076">
    <property type="entry name" value="RRM_1"/>
    <property type="match status" value="1"/>
</dbReference>
<protein>
    <submittedName>
        <fullName evidence="5">Similar to Uncharacterized RNA-binding protein C365.04c acc. no. Q9Y7Y3</fullName>
    </submittedName>
</protein>
<dbReference type="PROSITE" id="PS50102">
    <property type="entry name" value="RRM"/>
    <property type="match status" value="1"/>
</dbReference>
<feature type="compositionally biased region" description="Polar residues" evidence="3">
    <location>
        <begin position="39"/>
        <end position="54"/>
    </location>
</feature>
<gene>
    <name evidence="5" type="ORF">PCON_08386</name>
</gene>
<dbReference type="EMBL" id="HF935431">
    <property type="protein sequence ID" value="CCX30260.1"/>
    <property type="molecule type" value="Genomic_DNA"/>
</dbReference>
<evidence type="ECO:0000256" key="3">
    <source>
        <dbReference type="SAM" id="MobiDB-lite"/>
    </source>
</evidence>
<feature type="compositionally biased region" description="Basic and acidic residues" evidence="3">
    <location>
        <begin position="201"/>
        <end position="227"/>
    </location>
</feature>
<dbReference type="SMART" id="SM00360">
    <property type="entry name" value="RRM"/>
    <property type="match status" value="1"/>
</dbReference>
<accession>U4LLN3</accession>
<dbReference type="FunFam" id="3.30.70.330:FF:000376">
    <property type="entry name" value="Putative RNA binding protein"/>
    <property type="match status" value="1"/>
</dbReference>
<feature type="domain" description="RRM" evidence="4">
    <location>
        <begin position="102"/>
        <end position="185"/>
    </location>
</feature>
<dbReference type="eggNOG" id="KOG0118">
    <property type="taxonomic scope" value="Eukaryota"/>
</dbReference>
<feature type="region of interest" description="Disordered" evidence="3">
    <location>
        <begin position="1"/>
        <end position="92"/>
    </location>
</feature>
<dbReference type="InterPro" id="IPR035979">
    <property type="entry name" value="RBD_domain_sf"/>
</dbReference>
<dbReference type="PANTHER" id="PTHR23236:SF51">
    <property type="entry name" value="NUCLEOLAR PROTEIN 6"/>
    <property type="match status" value="1"/>
</dbReference>
<evidence type="ECO:0000256" key="1">
    <source>
        <dbReference type="ARBA" id="ARBA00022884"/>
    </source>
</evidence>
<dbReference type="OrthoDB" id="167718at2759"/>
<keyword evidence="1 2" id="KW-0694">RNA-binding</keyword>
<dbReference type="STRING" id="1076935.U4LLN3"/>
<evidence type="ECO:0000259" key="4">
    <source>
        <dbReference type="PROSITE" id="PS50102"/>
    </source>
</evidence>
<dbReference type="Gene3D" id="3.30.70.330">
    <property type="match status" value="1"/>
</dbReference>
<reference evidence="5 6" key="1">
    <citation type="journal article" date="2013" name="PLoS Genet.">
        <title>The genome and development-dependent transcriptomes of Pyronema confluens: a window into fungal evolution.</title>
        <authorList>
            <person name="Traeger S."/>
            <person name="Altegoer F."/>
            <person name="Freitag M."/>
            <person name="Gabaldon T."/>
            <person name="Kempken F."/>
            <person name="Kumar A."/>
            <person name="Marcet-Houben M."/>
            <person name="Poggeler S."/>
            <person name="Stajich J.E."/>
            <person name="Nowrousian M."/>
        </authorList>
    </citation>
    <scope>NUCLEOTIDE SEQUENCE [LARGE SCALE GENOMIC DNA]</scope>
    <source>
        <strain evidence="6">CBS 100304</strain>
        <tissue evidence="5">Vegetative mycelium</tissue>
    </source>
</reference>
<dbReference type="InterPro" id="IPR012677">
    <property type="entry name" value="Nucleotide-bd_a/b_plait_sf"/>
</dbReference>
<dbReference type="GO" id="GO:0019843">
    <property type="term" value="F:rRNA binding"/>
    <property type="evidence" value="ECO:0007669"/>
    <property type="project" value="TreeGrafter"/>
</dbReference>
<evidence type="ECO:0000313" key="5">
    <source>
        <dbReference type="EMBL" id="CCX30260.1"/>
    </source>
</evidence>
<organism evidence="5 6">
    <name type="scientific">Pyronema omphalodes (strain CBS 100304)</name>
    <name type="common">Pyronema confluens</name>
    <dbReference type="NCBI Taxonomy" id="1076935"/>
    <lineage>
        <taxon>Eukaryota</taxon>
        <taxon>Fungi</taxon>
        <taxon>Dikarya</taxon>
        <taxon>Ascomycota</taxon>
        <taxon>Pezizomycotina</taxon>
        <taxon>Pezizomycetes</taxon>
        <taxon>Pezizales</taxon>
        <taxon>Pyronemataceae</taxon>
        <taxon>Pyronema</taxon>
    </lineage>
</organism>
<dbReference type="SUPFAM" id="SSF54928">
    <property type="entry name" value="RNA-binding domain, RBD"/>
    <property type="match status" value="1"/>
</dbReference>
<dbReference type="InterPro" id="IPR000504">
    <property type="entry name" value="RRM_dom"/>
</dbReference>
<name>U4LLN3_PYROM</name>
<sequence>MHSQSLPAPMIPPNTMTSDAEIQSKKRKRTNQGEFVPSGTASPQPDALQHQSTGDADKKKKQRSRKPKQTAENESIPPPIPDLVTSVDNSEEQSANQKATRFIVFIGNLPYTATKATVAAHFSAVEPSLVRVMTHKEDPAKCKGFGFLEFARYDKMEQCLTKFHHTMFTDGKSAPRKINVELTAGGGGRKSKVRQEKLIVKNAKLNEERQQVASDRAKDKADRRAQAEDGENGMHPSRRRRIQ</sequence>
<feature type="compositionally biased region" description="Basic residues" evidence="3">
    <location>
        <begin position="59"/>
        <end position="68"/>
    </location>
</feature>
<dbReference type="PANTHER" id="PTHR23236">
    <property type="entry name" value="EUKARYOTIC TRANSLATION INITIATION FACTOR 4B/4H"/>
    <property type="match status" value="1"/>
</dbReference>
<evidence type="ECO:0000313" key="6">
    <source>
        <dbReference type="Proteomes" id="UP000018144"/>
    </source>
</evidence>
<dbReference type="AlphaFoldDB" id="U4LLN3"/>